<gene>
    <name evidence="3" type="ORF">BJZ21_000469</name>
</gene>
<feature type="region of interest" description="Disordered" evidence="1">
    <location>
        <begin position="46"/>
        <end position="84"/>
    </location>
</feature>
<dbReference type="Gene3D" id="3.10.105.10">
    <property type="entry name" value="Dipeptide-binding Protein, Domain 3"/>
    <property type="match status" value="1"/>
</dbReference>
<accession>A0A7Y9J9S8</accession>
<feature type="region of interest" description="Disordered" evidence="1">
    <location>
        <begin position="1"/>
        <end position="29"/>
    </location>
</feature>
<dbReference type="InterPro" id="IPR000914">
    <property type="entry name" value="SBP_5_dom"/>
</dbReference>
<dbReference type="PANTHER" id="PTHR30290">
    <property type="entry name" value="PERIPLASMIC BINDING COMPONENT OF ABC TRANSPORTER"/>
    <property type="match status" value="1"/>
</dbReference>
<dbReference type="InterPro" id="IPR039424">
    <property type="entry name" value="SBP_5"/>
</dbReference>
<dbReference type="RefSeq" id="WP_179662285.1">
    <property type="nucleotide sequence ID" value="NZ_JACCBG010000001.1"/>
</dbReference>
<dbReference type="SUPFAM" id="SSF53850">
    <property type="entry name" value="Periplasmic binding protein-like II"/>
    <property type="match status" value="1"/>
</dbReference>
<organism evidence="3 4">
    <name type="scientific">Nocardioides panaciterrulae</name>
    <dbReference type="NCBI Taxonomy" id="661492"/>
    <lineage>
        <taxon>Bacteria</taxon>
        <taxon>Bacillati</taxon>
        <taxon>Actinomycetota</taxon>
        <taxon>Actinomycetes</taxon>
        <taxon>Propionibacteriales</taxon>
        <taxon>Nocardioidaceae</taxon>
        <taxon>Nocardioides</taxon>
    </lineage>
</organism>
<dbReference type="PANTHER" id="PTHR30290:SF83">
    <property type="entry name" value="ABC TRANSPORTER SUBSTRATE-BINDING PROTEIN"/>
    <property type="match status" value="1"/>
</dbReference>
<comment type="caution">
    <text evidence="3">The sequence shown here is derived from an EMBL/GenBank/DDBJ whole genome shotgun (WGS) entry which is preliminary data.</text>
</comment>
<proteinExistence type="predicted"/>
<dbReference type="Proteomes" id="UP000535511">
    <property type="component" value="Unassembled WGS sequence"/>
</dbReference>
<evidence type="ECO:0000313" key="3">
    <source>
        <dbReference type="EMBL" id="NYD40386.1"/>
    </source>
</evidence>
<reference evidence="3 4" key="1">
    <citation type="submission" date="2020-07" db="EMBL/GenBank/DDBJ databases">
        <title>Sequencing the genomes of 1000 actinobacteria strains.</title>
        <authorList>
            <person name="Klenk H.-P."/>
        </authorList>
    </citation>
    <scope>NUCLEOTIDE SEQUENCE [LARGE SCALE GENOMIC DNA]</scope>
    <source>
        <strain evidence="3 4">DSM 21350</strain>
    </source>
</reference>
<feature type="domain" description="Solute-binding protein family 5" evidence="2">
    <location>
        <begin position="137"/>
        <end position="527"/>
    </location>
</feature>
<dbReference type="EMBL" id="JACCBG010000001">
    <property type="protein sequence ID" value="NYD40386.1"/>
    <property type="molecule type" value="Genomic_DNA"/>
</dbReference>
<feature type="compositionally biased region" description="Basic and acidic residues" evidence="1">
    <location>
        <begin position="52"/>
        <end position="61"/>
    </location>
</feature>
<dbReference type="GO" id="GO:0015833">
    <property type="term" value="P:peptide transport"/>
    <property type="evidence" value="ECO:0007669"/>
    <property type="project" value="TreeGrafter"/>
</dbReference>
<dbReference type="Gene3D" id="3.40.190.10">
    <property type="entry name" value="Periplasmic binding protein-like II"/>
    <property type="match status" value="1"/>
</dbReference>
<evidence type="ECO:0000256" key="1">
    <source>
        <dbReference type="SAM" id="MobiDB-lite"/>
    </source>
</evidence>
<dbReference type="Pfam" id="PF00496">
    <property type="entry name" value="SBP_bac_5"/>
    <property type="match status" value="1"/>
</dbReference>
<feature type="compositionally biased region" description="Gly residues" evidence="1">
    <location>
        <begin position="8"/>
        <end position="19"/>
    </location>
</feature>
<evidence type="ECO:0000313" key="4">
    <source>
        <dbReference type="Proteomes" id="UP000535511"/>
    </source>
</evidence>
<sequence length="608" mass="65812">MPRQAGPGQAGPGPAGSGPAGPARSRRRGALALATGAALVTLAACGGNEGSTADKPDKAFREQGGVTKDAARQGPAPDVAGATAGGTVTVYLPGDPGPASMDPTDGWSVTGNSIQQALTSRSLTQYARDPESGEMVLVPDLATDLGHHNDDFTEWTFTIRDDVTWEDGSPVTPEQIAWGIQRSMDSDTFPAGPGTEYSQTYFEGAGSYRGPYSDPKATWNGVTVHGQDVTLHMARPFPDMDYWGAFEAMGAVPLGKASQPPDYGKHIMSDGPYKVESFRPNEELTLVRNDQWDPASDPARHQYVDKWVFKFNQDQAKVDQIMLSDNTESQTALATQLGSNNYEKANAQLGDRLVQQSSQCTSFLAPDFDSTDVDVRKAIAYAYPYQDMWLATGEVPGVTRVPANSMMPPGMAGKHDYFVDGEQFTYDPEKAKELLAKAGYQPGELTVRMVYYEPDPLAVAGQKVLVKGMAEAGITVKGIPVQESPYNTWTNPDDKLNRSLNLRGVNWCSDWPSGLTMMPPLLHTSAVYNTAHFSEKSVDQRMSEITGMPLDQQADAWGALDQKVETTWFPFIPTAFQNQLFAFGSKLGNPAGDGQMGAPDYKDLFVTR</sequence>
<evidence type="ECO:0000259" key="2">
    <source>
        <dbReference type="Pfam" id="PF00496"/>
    </source>
</evidence>
<keyword evidence="4" id="KW-1185">Reference proteome</keyword>
<dbReference type="AlphaFoldDB" id="A0A7Y9J9S8"/>
<name>A0A7Y9J9S8_9ACTN</name>
<dbReference type="GO" id="GO:1904680">
    <property type="term" value="F:peptide transmembrane transporter activity"/>
    <property type="evidence" value="ECO:0007669"/>
    <property type="project" value="TreeGrafter"/>
</dbReference>
<protein>
    <submittedName>
        <fullName evidence="3">Peptide/nickel transport system substrate-binding protein</fullName>
    </submittedName>
</protein>